<comment type="similarity">
    <text evidence="7">Belongs to the binding-protein-dependent transport system permease family.</text>
</comment>
<proteinExistence type="inferred from homology"/>
<evidence type="ECO:0000313" key="9">
    <source>
        <dbReference type="EMBL" id="TWH76431.1"/>
    </source>
</evidence>
<comment type="caution">
    <text evidence="9">The sequence shown here is derived from an EMBL/GenBank/DDBJ whole genome shotgun (WGS) entry which is preliminary data.</text>
</comment>
<dbReference type="InterPro" id="IPR000515">
    <property type="entry name" value="MetI-like"/>
</dbReference>
<dbReference type="Pfam" id="PF19300">
    <property type="entry name" value="BPD_transp_1_N"/>
    <property type="match status" value="1"/>
</dbReference>
<dbReference type="AlphaFoldDB" id="A0A562IZF9"/>
<gene>
    <name evidence="9" type="ORF">LY60_03605</name>
</gene>
<comment type="subcellular location">
    <subcellularLocation>
        <location evidence="1 7">Cell membrane</location>
        <topology evidence="1 7">Multi-pass membrane protein</topology>
    </subcellularLocation>
</comment>
<evidence type="ECO:0000256" key="6">
    <source>
        <dbReference type="ARBA" id="ARBA00023136"/>
    </source>
</evidence>
<protein>
    <submittedName>
        <fullName evidence="9">Peptide/nickel transport system permease protein</fullName>
    </submittedName>
</protein>
<dbReference type="OrthoDB" id="24153at2"/>
<keyword evidence="6 7" id="KW-0472">Membrane</keyword>
<dbReference type="Gene3D" id="1.10.3720.10">
    <property type="entry name" value="MetI-like"/>
    <property type="match status" value="1"/>
</dbReference>
<keyword evidence="5 7" id="KW-1133">Transmembrane helix</keyword>
<evidence type="ECO:0000256" key="5">
    <source>
        <dbReference type="ARBA" id="ARBA00022989"/>
    </source>
</evidence>
<evidence type="ECO:0000259" key="8">
    <source>
        <dbReference type="PROSITE" id="PS50928"/>
    </source>
</evidence>
<evidence type="ECO:0000313" key="10">
    <source>
        <dbReference type="Proteomes" id="UP000315343"/>
    </source>
</evidence>
<dbReference type="Pfam" id="PF00528">
    <property type="entry name" value="BPD_transp_1"/>
    <property type="match status" value="1"/>
</dbReference>
<dbReference type="EMBL" id="VLKH01000016">
    <property type="protein sequence ID" value="TWH76431.1"/>
    <property type="molecule type" value="Genomic_DNA"/>
</dbReference>
<evidence type="ECO:0000256" key="4">
    <source>
        <dbReference type="ARBA" id="ARBA00022692"/>
    </source>
</evidence>
<name>A0A562IZF9_9FIRM</name>
<sequence length="306" mass="33492">MAKYFFKRILIAVPVLIGVAFITFMMLNVVPGDPITVMMREHVKPDVIENLRKTMHLDDPAIIRFFRFLGEALKGNFGTSYKLSRPVSDLIVQAFPITIKLATTAAIISWIIGIPIGIISAIKQSTIIDQLFMGFALFGVSMPVFLIGLLGQYTFSYKLGWLPVSGFGSWKQLIMPSLVLGWNSAGTIARLTRSNLMEAMKNDYIRTARAKGLKETGVVVGHALKNSLLPVITIMAIQIASLLSGSVITESIFGIPGIGRLSVDAIQGRDMPLLQGSVVFATALIIFGNICADMLYSLVDPRIRVE</sequence>
<dbReference type="GO" id="GO:0055085">
    <property type="term" value="P:transmembrane transport"/>
    <property type="evidence" value="ECO:0007669"/>
    <property type="project" value="InterPro"/>
</dbReference>
<evidence type="ECO:0000256" key="1">
    <source>
        <dbReference type="ARBA" id="ARBA00004651"/>
    </source>
</evidence>
<accession>A0A562IZF9</accession>
<keyword evidence="3" id="KW-1003">Cell membrane</keyword>
<dbReference type="InterPro" id="IPR045621">
    <property type="entry name" value="BPD_transp_1_N"/>
</dbReference>
<organism evidence="9 10">
    <name type="scientific">Sedimentibacter saalensis</name>
    <dbReference type="NCBI Taxonomy" id="130788"/>
    <lineage>
        <taxon>Bacteria</taxon>
        <taxon>Bacillati</taxon>
        <taxon>Bacillota</taxon>
        <taxon>Tissierellia</taxon>
        <taxon>Sedimentibacter</taxon>
    </lineage>
</organism>
<dbReference type="PANTHER" id="PTHR43163:SF6">
    <property type="entry name" value="DIPEPTIDE TRANSPORT SYSTEM PERMEASE PROTEIN DPPB-RELATED"/>
    <property type="match status" value="1"/>
</dbReference>
<feature type="transmembrane region" description="Helical" evidence="7">
    <location>
        <begin position="131"/>
        <end position="153"/>
    </location>
</feature>
<dbReference type="GO" id="GO:0005886">
    <property type="term" value="C:plasma membrane"/>
    <property type="evidence" value="ECO:0007669"/>
    <property type="project" value="UniProtKB-SubCell"/>
</dbReference>
<reference evidence="9 10" key="1">
    <citation type="submission" date="2019-07" db="EMBL/GenBank/DDBJ databases">
        <title>Genomic Encyclopedia of Type Strains, Phase I: the one thousand microbial genomes (KMG-I) project.</title>
        <authorList>
            <person name="Kyrpides N."/>
        </authorList>
    </citation>
    <scope>NUCLEOTIDE SEQUENCE [LARGE SCALE GENOMIC DNA]</scope>
    <source>
        <strain evidence="9 10">DSM 13558</strain>
    </source>
</reference>
<evidence type="ECO:0000256" key="3">
    <source>
        <dbReference type="ARBA" id="ARBA00022475"/>
    </source>
</evidence>
<dbReference type="PROSITE" id="PS50928">
    <property type="entry name" value="ABC_TM1"/>
    <property type="match status" value="1"/>
</dbReference>
<feature type="transmembrane region" description="Helical" evidence="7">
    <location>
        <begin position="173"/>
        <end position="191"/>
    </location>
</feature>
<evidence type="ECO:0000256" key="2">
    <source>
        <dbReference type="ARBA" id="ARBA00022448"/>
    </source>
</evidence>
<feature type="transmembrane region" description="Helical" evidence="7">
    <location>
        <begin position="228"/>
        <end position="253"/>
    </location>
</feature>
<dbReference type="SUPFAM" id="SSF161098">
    <property type="entry name" value="MetI-like"/>
    <property type="match status" value="1"/>
</dbReference>
<keyword evidence="10" id="KW-1185">Reference proteome</keyword>
<dbReference type="RefSeq" id="WP_145086996.1">
    <property type="nucleotide sequence ID" value="NZ_JAYFNS010000055.1"/>
</dbReference>
<dbReference type="CDD" id="cd06261">
    <property type="entry name" value="TM_PBP2"/>
    <property type="match status" value="1"/>
</dbReference>
<dbReference type="Proteomes" id="UP000315343">
    <property type="component" value="Unassembled WGS sequence"/>
</dbReference>
<feature type="transmembrane region" description="Helical" evidence="7">
    <location>
        <begin position="9"/>
        <end position="30"/>
    </location>
</feature>
<keyword evidence="4 7" id="KW-0812">Transmembrane</keyword>
<feature type="domain" description="ABC transmembrane type-1" evidence="8">
    <location>
        <begin position="95"/>
        <end position="296"/>
    </location>
</feature>
<keyword evidence="2 7" id="KW-0813">Transport</keyword>
<dbReference type="InterPro" id="IPR035906">
    <property type="entry name" value="MetI-like_sf"/>
</dbReference>
<feature type="transmembrane region" description="Helical" evidence="7">
    <location>
        <begin position="90"/>
        <end position="119"/>
    </location>
</feature>
<evidence type="ECO:0000256" key="7">
    <source>
        <dbReference type="RuleBase" id="RU363032"/>
    </source>
</evidence>
<feature type="transmembrane region" description="Helical" evidence="7">
    <location>
        <begin position="273"/>
        <end position="296"/>
    </location>
</feature>
<dbReference type="PANTHER" id="PTHR43163">
    <property type="entry name" value="DIPEPTIDE TRANSPORT SYSTEM PERMEASE PROTEIN DPPB-RELATED"/>
    <property type="match status" value="1"/>
</dbReference>